<proteinExistence type="predicted"/>
<accession>A0A9X0R8W9</accession>
<organism evidence="1 2">
    <name type="scientific">Vibrio metschnikovii</name>
    <dbReference type="NCBI Taxonomy" id="28172"/>
    <lineage>
        <taxon>Bacteria</taxon>
        <taxon>Pseudomonadati</taxon>
        <taxon>Pseudomonadota</taxon>
        <taxon>Gammaproteobacteria</taxon>
        <taxon>Vibrionales</taxon>
        <taxon>Vibrionaceae</taxon>
        <taxon>Vibrio</taxon>
    </lineage>
</organism>
<dbReference type="NCBIfam" id="TIGR03359">
    <property type="entry name" value="VI_chp_6"/>
    <property type="match status" value="1"/>
</dbReference>
<dbReference type="EMBL" id="JACRUP010000002">
    <property type="protein sequence ID" value="MBC5850631.1"/>
    <property type="molecule type" value="Genomic_DNA"/>
</dbReference>
<dbReference type="PANTHER" id="PTHR35370:SF4">
    <property type="entry name" value="TYPE VI SECRETION SYSTEM BASEPLATE SUBUNIT TSSF"/>
    <property type="match status" value="1"/>
</dbReference>
<evidence type="ECO:0000313" key="2">
    <source>
        <dbReference type="Proteomes" id="UP000615796"/>
    </source>
</evidence>
<dbReference type="PANTHER" id="PTHR35370">
    <property type="entry name" value="CYTOPLASMIC PROTEIN-RELATED-RELATED"/>
    <property type="match status" value="1"/>
</dbReference>
<gene>
    <name evidence="1" type="primary">tssF</name>
    <name evidence="1" type="ORF">H8Q88_06610</name>
</gene>
<sequence length="588" mass="67488">MAQDKYFREELAFLKEQGKHFTEIHPQLSRFLHGRNTDPDVERLLEGFAFLTARLREKVEDEFPELTHSIINMLWPNYLRPVPSMSIVSFTPQSISEKQTIARGTQLDSKPVFETKCHFRTCRDVEIYPLECMGVTAHHTREATVIEVSLNMTDEMSVGDAHLDDLRFYLGGDKYSSQMLYLWLNHYLDKIVIDVAGTEFTLPPNTFKTVGFNSEQSLLPYPSNVYEGYRILQEYLAFPEAFHFFDITRLASVVPKSVSGTFKLKICFSKTLPADVRVRQENFQLFCTPVINLFDHDADPIDLTGKRSEYRIVPSSRYPSHYEVFSVDSVYGWQDKTQDSQRIRGEKRVYSAFESFQHEVERVRHREALYYRTRVKDSIRGDGFDNFISFIRGDETQSMQTDEAVSIKLTCTNRLLPLELGIGDICQPTDSSPPFATFSNITIPSQSLRPVLDGSLLWVLISNLSLNYLSLLSKDALSSVLRAYDFRALVDRQAERVARLRLEGIQKIESQPVDKILRGLPVRGLQSTIHIDQNCFGSEGELYLFGTVLSHFFALYASINSFHELIVINASNQEKYTWGTQTGMQPLI</sequence>
<dbReference type="InterPro" id="IPR010272">
    <property type="entry name" value="T6SS_TssF"/>
</dbReference>
<keyword evidence="2" id="KW-1185">Reference proteome</keyword>
<protein>
    <submittedName>
        <fullName evidence="1">Type VI secretion system baseplate subunit TssF</fullName>
    </submittedName>
</protein>
<dbReference type="AlphaFoldDB" id="A0A9X0R8W9"/>
<dbReference type="Proteomes" id="UP000615796">
    <property type="component" value="Unassembled WGS sequence"/>
</dbReference>
<dbReference type="Pfam" id="PF05947">
    <property type="entry name" value="T6SS_TssF"/>
    <property type="match status" value="1"/>
</dbReference>
<dbReference type="RefSeq" id="WP_187025650.1">
    <property type="nucleotide sequence ID" value="NZ_JACRUP010000002.1"/>
</dbReference>
<dbReference type="PIRSF" id="PIRSF028304">
    <property type="entry name" value="UCP028304"/>
    <property type="match status" value="1"/>
</dbReference>
<reference evidence="1" key="1">
    <citation type="submission" date="2020-08" db="EMBL/GenBank/DDBJ databases">
        <title>Genome Sequencing and Pan-Genome Analysis of Migratory bird Vibrio Strains, Inner Mongolia.</title>
        <authorList>
            <person name="Zheng L."/>
        </authorList>
    </citation>
    <scope>NUCLEOTIDE SEQUENCE</scope>
    <source>
        <strain evidence="1">M13F</strain>
    </source>
</reference>
<evidence type="ECO:0000313" key="1">
    <source>
        <dbReference type="EMBL" id="MBC5850631.1"/>
    </source>
</evidence>
<comment type="caution">
    <text evidence="1">The sequence shown here is derived from an EMBL/GenBank/DDBJ whole genome shotgun (WGS) entry which is preliminary data.</text>
</comment>
<name>A0A9X0R8W9_VIBME</name>